<accession>A0ABY5Z649</accession>
<organism evidence="2 3">
    <name type="scientific">Dactylosporangium roseum</name>
    <dbReference type="NCBI Taxonomy" id="47989"/>
    <lineage>
        <taxon>Bacteria</taxon>
        <taxon>Bacillati</taxon>
        <taxon>Actinomycetota</taxon>
        <taxon>Actinomycetes</taxon>
        <taxon>Micromonosporales</taxon>
        <taxon>Micromonosporaceae</taxon>
        <taxon>Dactylosporangium</taxon>
    </lineage>
</organism>
<dbReference type="RefSeq" id="WP_260726853.1">
    <property type="nucleotide sequence ID" value="NZ_BAAABS010000070.1"/>
</dbReference>
<name>A0ABY5Z649_9ACTN</name>
<dbReference type="EMBL" id="CP073721">
    <property type="protein sequence ID" value="UWZ37496.1"/>
    <property type="molecule type" value="Genomic_DNA"/>
</dbReference>
<gene>
    <name evidence="2" type="ORF">Drose_04225</name>
</gene>
<evidence type="ECO:0000256" key="1">
    <source>
        <dbReference type="SAM" id="MobiDB-lite"/>
    </source>
</evidence>
<proteinExistence type="predicted"/>
<evidence type="ECO:0000313" key="2">
    <source>
        <dbReference type="EMBL" id="UWZ37496.1"/>
    </source>
</evidence>
<keyword evidence="3" id="KW-1185">Reference proteome</keyword>
<reference evidence="2" key="1">
    <citation type="submission" date="2021-04" db="EMBL/GenBank/DDBJ databases">
        <title>Biosynthetic gene clusters of Dactylosporangioum roseum.</title>
        <authorList>
            <person name="Hartkoorn R.C."/>
            <person name="Beaudoing E."/>
            <person name="Hot D."/>
            <person name="Moureu S."/>
        </authorList>
    </citation>
    <scope>NUCLEOTIDE SEQUENCE</scope>
    <source>
        <strain evidence="2">NRRL B-16295</strain>
    </source>
</reference>
<sequence>MSAKTHMFDSRAQQRWAFATHQKFAHRWGENTKAAGWSKTLPARTRPKSARSLMTGHAGR</sequence>
<evidence type="ECO:0000313" key="3">
    <source>
        <dbReference type="Proteomes" id="UP001058271"/>
    </source>
</evidence>
<feature type="region of interest" description="Disordered" evidence="1">
    <location>
        <begin position="35"/>
        <end position="60"/>
    </location>
</feature>
<protein>
    <submittedName>
        <fullName evidence="2">Uncharacterized protein</fullName>
    </submittedName>
</protein>
<dbReference type="Proteomes" id="UP001058271">
    <property type="component" value="Chromosome"/>
</dbReference>